<gene>
    <name evidence="3" type="ORF">FB382_000316</name>
</gene>
<dbReference type="InterPro" id="IPR011042">
    <property type="entry name" value="6-blade_b-propeller_TolB-like"/>
</dbReference>
<keyword evidence="2" id="KW-0472">Membrane</keyword>
<evidence type="ECO:0008006" key="5">
    <source>
        <dbReference type="Google" id="ProtNLM"/>
    </source>
</evidence>
<keyword evidence="4" id="KW-1185">Reference proteome</keyword>
<feature type="region of interest" description="Disordered" evidence="1">
    <location>
        <begin position="61"/>
        <end position="82"/>
    </location>
</feature>
<dbReference type="RefSeq" id="WP_182536234.1">
    <property type="nucleotide sequence ID" value="NZ_JACGXA010000001.1"/>
</dbReference>
<dbReference type="Gene3D" id="2.120.10.30">
    <property type="entry name" value="TolB, C-terminal domain"/>
    <property type="match status" value="1"/>
</dbReference>
<evidence type="ECO:0000313" key="4">
    <source>
        <dbReference type="Proteomes" id="UP000580910"/>
    </source>
</evidence>
<dbReference type="SUPFAM" id="SSF69304">
    <property type="entry name" value="Tricorn protease N-terminal domain"/>
    <property type="match status" value="1"/>
</dbReference>
<dbReference type="AlphaFoldDB" id="A0A7W3IWP5"/>
<name>A0A7W3IWP5_9ACTN</name>
<protein>
    <recommendedName>
        <fullName evidence="5">WD40-like Beta Propeller Repeat</fullName>
    </recommendedName>
</protein>
<proteinExistence type="predicted"/>
<dbReference type="Proteomes" id="UP000580910">
    <property type="component" value="Unassembled WGS sequence"/>
</dbReference>
<dbReference type="EMBL" id="JACGXA010000001">
    <property type="protein sequence ID" value="MBA8802025.1"/>
    <property type="molecule type" value="Genomic_DNA"/>
</dbReference>
<accession>A0A7W3IWP5</accession>
<evidence type="ECO:0000313" key="3">
    <source>
        <dbReference type="EMBL" id="MBA8802025.1"/>
    </source>
</evidence>
<evidence type="ECO:0000256" key="2">
    <source>
        <dbReference type="SAM" id="Phobius"/>
    </source>
</evidence>
<sequence>MSDLRTRLDDLVDDVPTHVAPDVRGAWAAGARRRNRRRAGVVATAAAVLALVSAVAAGVPRVLDPGPTDASPRGGVGSYPTRIDRPQWTRSWSDVHGLGAGLLRSGGTWYVVSPDGALRRMDHAGTQVAPAISPDGRYVAWLDTGYGQAGIEVTDLTTGSTSSHDVGLAGSNSQWIVAEGARMVWSPDSRQVLVPARRRFMMTPPNPAAVVLDVDGRLRSVQERYPSPQHVSVVGWQGPRRLVWLAWRDGSGVPATGLKAIVTDRRGHDPRTVPVTVDGDTGHLATTSASISPDGGTLALGADLAQEGVQIRFYSLTGPTTGHLRGTMPAVVDGAADCPPSWGDELQVPAAESYRDAALVSVNGGVTVLADPRLHVTCSVWATDALTGAPHRGVGGWLFGDSTSWLSWHWRETSEALVGALVLATGLVLLRRRRRGPHASHGSHRPGTP</sequence>
<keyword evidence="2" id="KW-1133">Transmembrane helix</keyword>
<reference evidence="3 4" key="1">
    <citation type="submission" date="2020-07" db="EMBL/GenBank/DDBJ databases">
        <title>Sequencing the genomes of 1000 actinobacteria strains.</title>
        <authorList>
            <person name="Klenk H.-P."/>
        </authorList>
    </citation>
    <scope>NUCLEOTIDE SEQUENCE [LARGE SCALE GENOMIC DNA]</scope>
    <source>
        <strain evidence="3 4">DSM 21349</strain>
    </source>
</reference>
<evidence type="ECO:0000256" key="1">
    <source>
        <dbReference type="SAM" id="MobiDB-lite"/>
    </source>
</evidence>
<feature type="transmembrane region" description="Helical" evidence="2">
    <location>
        <begin position="41"/>
        <end position="63"/>
    </location>
</feature>
<comment type="caution">
    <text evidence="3">The sequence shown here is derived from an EMBL/GenBank/DDBJ whole genome shotgun (WGS) entry which is preliminary data.</text>
</comment>
<organism evidence="3 4">
    <name type="scientific">Nocardioides ginsengisegetis</name>
    <dbReference type="NCBI Taxonomy" id="661491"/>
    <lineage>
        <taxon>Bacteria</taxon>
        <taxon>Bacillati</taxon>
        <taxon>Actinomycetota</taxon>
        <taxon>Actinomycetes</taxon>
        <taxon>Propionibacteriales</taxon>
        <taxon>Nocardioidaceae</taxon>
        <taxon>Nocardioides</taxon>
    </lineage>
</organism>
<keyword evidence="2" id="KW-0812">Transmembrane</keyword>